<dbReference type="InterPro" id="IPR042525">
    <property type="entry name" value="Rad52_Rad59_Rad22_sf"/>
</dbReference>
<feature type="region of interest" description="Disordered" evidence="5">
    <location>
        <begin position="441"/>
        <end position="466"/>
    </location>
</feature>
<keyword evidence="3" id="KW-0233">DNA recombination</keyword>
<dbReference type="InterPro" id="IPR007232">
    <property type="entry name" value="Rad52_Rad59_Rad22"/>
</dbReference>
<dbReference type="Pfam" id="PF04098">
    <property type="entry name" value="Rad52_Rad22"/>
    <property type="match status" value="1"/>
</dbReference>
<dbReference type="EMBL" id="LAVV01007325">
    <property type="protein sequence ID" value="KNZ56297.1"/>
    <property type="molecule type" value="Genomic_DNA"/>
</dbReference>
<gene>
    <name evidence="6" type="ORF">VP01_243g7</name>
</gene>
<dbReference type="OrthoDB" id="206565at2759"/>
<dbReference type="InterPro" id="IPR041247">
    <property type="entry name" value="Rad52_fam"/>
</dbReference>
<dbReference type="PANTHER" id="PTHR12132">
    <property type="entry name" value="DNA REPAIR AND RECOMBINATION PROTEIN RAD52, RAD59"/>
    <property type="match status" value="1"/>
</dbReference>
<evidence type="ECO:0000256" key="3">
    <source>
        <dbReference type="ARBA" id="ARBA00023172"/>
    </source>
</evidence>
<reference evidence="6 7" key="1">
    <citation type="submission" date="2015-08" db="EMBL/GenBank/DDBJ databases">
        <title>Next Generation Sequencing and Analysis of the Genome of Puccinia sorghi L Schw, the Causal Agent of Maize Common Rust.</title>
        <authorList>
            <person name="Rochi L."/>
            <person name="Burguener G."/>
            <person name="Darino M."/>
            <person name="Turjanski A."/>
            <person name="Kreff E."/>
            <person name="Dieguez M.J."/>
            <person name="Sacco F."/>
        </authorList>
    </citation>
    <scope>NUCLEOTIDE SEQUENCE [LARGE SCALE GENOMIC DNA]</scope>
    <source>
        <strain evidence="6 7">RO10H11247</strain>
    </source>
</reference>
<feature type="compositionally biased region" description="Low complexity" evidence="5">
    <location>
        <begin position="241"/>
        <end position="254"/>
    </location>
</feature>
<evidence type="ECO:0000256" key="2">
    <source>
        <dbReference type="ARBA" id="ARBA00022763"/>
    </source>
</evidence>
<evidence type="ECO:0000313" key="7">
    <source>
        <dbReference type="Proteomes" id="UP000037035"/>
    </source>
</evidence>
<dbReference type="Proteomes" id="UP000037035">
    <property type="component" value="Unassembled WGS sequence"/>
</dbReference>
<dbReference type="STRING" id="27349.A0A0L6V6Y6"/>
<evidence type="ECO:0000256" key="1">
    <source>
        <dbReference type="ARBA" id="ARBA00006638"/>
    </source>
</evidence>
<protein>
    <recommendedName>
        <fullName evidence="8">DNA repair and recombination protein RAD52</fullName>
    </recommendedName>
</protein>
<dbReference type="GO" id="GO:0045002">
    <property type="term" value="P:double-strand break repair via single-strand annealing"/>
    <property type="evidence" value="ECO:0007669"/>
    <property type="project" value="TreeGrafter"/>
</dbReference>
<evidence type="ECO:0000256" key="4">
    <source>
        <dbReference type="ARBA" id="ARBA00023204"/>
    </source>
</evidence>
<keyword evidence="2" id="KW-0227">DNA damage</keyword>
<feature type="compositionally biased region" description="Polar residues" evidence="5">
    <location>
        <begin position="216"/>
        <end position="226"/>
    </location>
</feature>
<feature type="compositionally biased region" description="Acidic residues" evidence="5">
    <location>
        <begin position="293"/>
        <end position="316"/>
    </location>
</feature>
<sequence length="466" mass="50943">MWSDHKPAAHQHHHQPQPKQEEEHNPPIPGPSTERQPGQLQSVLSKQLGPEYLSTRAGAGGCKLTYIEGWRVIALANEVFGVGDGKFNVGVSAIVRITLRNGSSHEDVGYGKIENCRSKADALDKCKKEAVTDALKRTLRTFGNLMGNCLYDKSYLNNIKTMQAQKEKFLPSRLYRPEHVSSTSRASTTTQAETKPSTDDLKPAVSRAPAPMLNNKPAQQTFTKITTKPAPQIISSKPLIASKPPQMAPKPAAQIVSKPAAPSRPVQAEVPKTTPPVAQKVTPADKRKFQEEGGQEEEGEEEDEESSTAEEQDETTSVEPLAGTLSDKYFELDEHDLAELENAESIDLMLCMSQLPDGGGSADESGLITDTSLQAQDDNSIISRPSRHPQQSTTTKPVVKSTVMYPPQQTAKKPLLPPCIKTPLVKSAIRYPTVPISHLNNKPPVLVPTHPHHHLNRPVKKLRAGD</sequence>
<accession>A0A0L6V6Y6</accession>
<keyword evidence="7" id="KW-1185">Reference proteome</keyword>
<dbReference type="PANTHER" id="PTHR12132:SF1">
    <property type="entry name" value="DNA REPAIR PROTEIN RAD52 HOMOLOG"/>
    <property type="match status" value="1"/>
</dbReference>
<comment type="similarity">
    <text evidence="1">Belongs to the RAD52 family.</text>
</comment>
<dbReference type="GO" id="GO:0006312">
    <property type="term" value="P:mitotic recombination"/>
    <property type="evidence" value="ECO:0007669"/>
    <property type="project" value="TreeGrafter"/>
</dbReference>
<feature type="region of interest" description="Disordered" evidence="5">
    <location>
        <begin position="1"/>
        <end position="40"/>
    </location>
</feature>
<evidence type="ECO:0000313" key="6">
    <source>
        <dbReference type="EMBL" id="KNZ56297.1"/>
    </source>
</evidence>
<feature type="region of interest" description="Disordered" evidence="5">
    <location>
        <begin position="176"/>
        <end position="327"/>
    </location>
</feature>
<proteinExistence type="inferred from homology"/>
<feature type="compositionally biased region" description="Low complexity" evidence="5">
    <location>
        <begin position="181"/>
        <end position="190"/>
    </location>
</feature>
<dbReference type="Gene3D" id="3.30.390.80">
    <property type="entry name" value="DNA repair protein Rad52/59/22"/>
    <property type="match status" value="1"/>
</dbReference>
<dbReference type="VEuPathDB" id="FungiDB:VP01_243g7"/>
<dbReference type="SUPFAM" id="SSF54768">
    <property type="entry name" value="dsRNA-binding domain-like"/>
    <property type="match status" value="1"/>
</dbReference>
<dbReference type="AlphaFoldDB" id="A0A0L6V6Y6"/>
<name>A0A0L6V6Y6_9BASI</name>
<comment type="caution">
    <text evidence="6">The sequence shown here is derived from an EMBL/GenBank/DDBJ whole genome shotgun (WGS) entry which is preliminary data.</text>
</comment>
<keyword evidence="4" id="KW-0234">DNA repair</keyword>
<organism evidence="6 7">
    <name type="scientific">Puccinia sorghi</name>
    <dbReference type="NCBI Taxonomy" id="27349"/>
    <lineage>
        <taxon>Eukaryota</taxon>
        <taxon>Fungi</taxon>
        <taxon>Dikarya</taxon>
        <taxon>Basidiomycota</taxon>
        <taxon>Pucciniomycotina</taxon>
        <taxon>Pucciniomycetes</taxon>
        <taxon>Pucciniales</taxon>
        <taxon>Pucciniaceae</taxon>
        <taxon>Puccinia</taxon>
    </lineage>
</organism>
<dbReference type="GO" id="GO:0005634">
    <property type="term" value="C:nucleus"/>
    <property type="evidence" value="ECO:0007669"/>
    <property type="project" value="TreeGrafter"/>
</dbReference>
<evidence type="ECO:0000256" key="5">
    <source>
        <dbReference type="SAM" id="MobiDB-lite"/>
    </source>
</evidence>
<evidence type="ECO:0008006" key="8">
    <source>
        <dbReference type="Google" id="ProtNLM"/>
    </source>
</evidence>
<feature type="compositionally biased region" description="Basic residues" evidence="5">
    <location>
        <begin position="450"/>
        <end position="466"/>
    </location>
</feature>
<dbReference type="GO" id="GO:0000724">
    <property type="term" value="P:double-strand break repair via homologous recombination"/>
    <property type="evidence" value="ECO:0007669"/>
    <property type="project" value="TreeGrafter"/>
</dbReference>